<evidence type="ECO:0000256" key="6">
    <source>
        <dbReference type="ARBA" id="ARBA00022917"/>
    </source>
</evidence>
<keyword evidence="6" id="KW-0648">Protein biosynthesis</keyword>
<comment type="caution">
    <text evidence="11">The sequence shown here is derived from an EMBL/GenBank/DDBJ whole genome shotgun (WGS) entry which is preliminary data.</text>
</comment>
<dbReference type="InterPro" id="IPR006195">
    <property type="entry name" value="aa-tRNA-synth_II"/>
</dbReference>
<dbReference type="AlphaFoldDB" id="A0A1F6E5Z4"/>
<dbReference type="Pfam" id="PF00587">
    <property type="entry name" value="tRNA-synt_2b"/>
    <property type="match status" value="1"/>
</dbReference>
<dbReference type="InterPro" id="IPR002316">
    <property type="entry name" value="Pro-tRNA-ligase_IIa"/>
</dbReference>
<keyword evidence="4" id="KW-0547">Nucleotide-binding</keyword>
<dbReference type="Gene3D" id="3.40.50.800">
    <property type="entry name" value="Anticodon-binding domain"/>
    <property type="match status" value="1"/>
</dbReference>
<evidence type="ECO:0000256" key="9">
    <source>
        <dbReference type="ARBA" id="ARBA00047671"/>
    </source>
</evidence>
<keyword evidence="3" id="KW-0436">Ligase</keyword>
<keyword evidence="7 11" id="KW-0030">Aminoacyl-tRNA synthetase</keyword>
<feature type="domain" description="Aminoacyl-transfer RNA synthetases class-II family profile" evidence="10">
    <location>
        <begin position="38"/>
        <end position="318"/>
    </location>
</feature>
<dbReference type="GO" id="GO:0005829">
    <property type="term" value="C:cytosol"/>
    <property type="evidence" value="ECO:0007669"/>
    <property type="project" value="TreeGrafter"/>
</dbReference>
<comment type="catalytic activity">
    <reaction evidence="9">
        <text>tRNA(Pro) + L-proline + ATP = L-prolyl-tRNA(Pro) + AMP + diphosphate</text>
        <dbReference type="Rhea" id="RHEA:14305"/>
        <dbReference type="Rhea" id="RHEA-COMP:9700"/>
        <dbReference type="Rhea" id="RHEA-COMP:9702"/>
        <dbReference type="ChEBI" id="CHEBI:30616"/>
        <dbReference type="ChEBI" id="CHEBI:33019"/>
        <dbReference type="ChEBI" id="CHEBI:60039"/>
        <dbReference type="ChEBI" id="CHEBI:78442"/>
        <dbReference type="ChEBI" id="CHEBI:78532"/>
        <dbReference type="ChEBI" id="CHEBI:456215"/>
        <dbReference type="EC" id="6.1.1.15"/>
    </reaction>
</comment>
<dbReference type="Gene3D" id="3.30.930.10">
    <property type="entry name" value="Bira Bifunctional Protein, Domain 2"/>
    <property type="match status" value="1"/>
</dbReference>
<evidence type="ECO:0000256" key="1">
    <source>
        <dbReference type="ARBA" id="ARBA00012831"/>
    </source>
</evidence>
<dbReference type="GO" id="GO:0005524">
    <property type="term" value="F:ATP binding"/>
    <property type="evidence" value="ECO:0007669"/>
    <property type="project" value="UniProtKB-KW"/>
</dbReference>
<dbReference type="SUPFAM" id="SSF52954">
    <property type="entry name" value="Class II aaRS ABD-related"/>
    <property type="match status" value="1"/>
</dbReference>
<dbReference type="PROSITE" id="PS50862">
    <property type="entry name" value="AA_TRNA_LIGASE_II"/>
    <property type="match status" value="1"/>
</dbReference>
<evidence type="ECO:0000256" key="8">
    <source>
        <dbReference type="ARBA" id="ARBA00029731"/>
    </source>
</evidence>
<accession>A0A1F6E5Z4</accession>
<dbReference type="GO" id="GO:0006433">
    <property type="term" value="P:prolyl-tRNA aminoacylation"/>
    <property type="evidence" value="ECO:0007669"/>
    <property type="project" value="InterPro"/>
</dbReference>
<dbReference type="InterPro" id="IPR050062">
    <property type="entry name" value="Pro-tRNA_synthetase"/>
</dbReference>
<dbReference type="EC" id="6.1.1.15" evidence="1"/>
<dbReference type="PANTHER" id="PTHR42753">
    <property type="entry name" value="MITOCHONDRIAL RIBOSOME PROTEIN L39/PROLYL-TRNA LIGASE FAMILY MEMBER"/>
    <property type="match status" value="1"/>
</dbReference>
<protein>
    <recommendedName>
        <fullName evidence="2">Proline--tRNA ligase</fullName>
        <ecNumber evidence="1">6.1.1.15</ecNumber>
    </recommendedName>
    <alternativeName>
        <fullName evidence="8">Prolyl-tRNA synthetase</fullName>
    </alternativeName>
</protein>
<dbReference type="EMBL" id="MFLL01000021">
    <property type="protein sequence ID" value="OGG69088.1"/>
    <property type="molecule type" value="Genomic_DNA"/>
</dbReference>
<dbReference type="PRINTS" id="PR01046">
    <property type="entry name" value="TRNASYNTHPRO"/>
</dbReference>
<proteinExistence type="predicted"/>
<evidence type="ECO:0000256" key="2">
    <source>
        <dbReference type="ARBA" id="ARBA00019110"/>
    </source>
</evidence>
<gene>
    <name evidence="11" type="ORF">A3C20_00255</name>
</gene>
<dbReference type="SUPFAM" id="SSF55681">
    <property type="entry name" value="Class II aaRS and biotin synthetases"/>
    <property type="match status" value="1"/>
</dbReference>
<evidence type="ECO:0000259" key="10">
    <source>
        <dbReference type="PROSITE" id="PS50862"/>
    </source>
</evidence>
<dbReference type="Proteomes" id="UP000176914">
    <property type="component" value="Unassembled WGS sequence"/>
</dbReference>
<dbReference type="GO" id="GO:0004827">
    <property type="term" value="F:proline-tRNA ligase activity"/>
    <property type="evidence" value="ECO:0007669"/>
    <property type="project" value="UniProtKB-EC"/>
</dbReference>
<sequence>MRQSQLFTKTRKSAPKDEVAKNAQLLIRGGFIHKEMAGVYSYLPLGLRVLKNIENIIREEMNGIGGQEILMTALQDSEIWKTTGRWSDDVVDNWFKTKLTEDSELGLAHSHEEPLVRIMRGQVSSYRDFPRAVYQIQTKFRRELRAKSGILRGREFIMKDMYSFVRTQEELDEFHEKAAEAYMRIFARAGLGERTFRTFAAGGSFSKFSDEFQTLCDAGEDTLYLDRAKKLAVNREVYTDDVLSELRLKKSDMEEVKAIEVGNIFKLGTRFSQPLGLTYKDENGKDREVLMGCYGIGLGRLMGTIVEALSDEKGIVWPKEVAPFQAHLVAITGGNADVAAEADRMYELLREHNIEVLYDDRDIRAGEKFADAELIGIPVRLVISEKTLSQGGLEVSERSSGNATFVSDSDIVERLKN</sequence>
<dbReference type="InterPro" id="IPR004154">
    <property type="entry name" value="Anticodon-bd"/>
</dbReference>
<evidence type="ECO:0000256" key="3">
    <source>
        <dbReference type="ARBA" id="ARBA00022598"/>
    </source>
</evidence>
<evidence type="ECO:0000313" key="11">
    <source>
        <dbReference type="EMBL" id="OGG69088.1"/>
    </source>
</evidence>
<evidence type="ECO:0000256" key="4">
    <source>
        <dbReference type="ARBA" id="ARBA00022741"/>
    </source>
</evidence>
<evidence type="ECO:0000256" key="5">
    <source>
        <dbReference type="ARBA" id="ARBA00022840"/>
    </source>
</evidence>
<evidence type="ECO:0000256" key="7">
    <source>
        <dbReference type="ARBA" id="ARBA00023146"/>
    </source>
</evidence>
<dbReference type="InterPro" id="IPR045864">
    <property type="entry name" value="aa-tRNA-synth_II/BPL/LPL"/>
</dbReference>
<organism evidence="11 12">
    <name type="scientific">Candidatus Kaiserbacteria bacterium RIFCSPHIGHO2_02_FULL_55_25</name>
    <dbReference type="NCBI Taxonomy" id="1798498"/>
    <lineage>
        <taxon>Bacteria</taxon>
        <taxon>Candidatus Kaiseribacteriota</taxon>
    </lineage>
</organism>
<dbReference type="PANTHER" id="PTHR42753:SF2">
    <property type="entry name" value="PROLINE--TRNA LIGASE"/>
    <property type="match status" value="1"/>
</dbReference>
<dbReference type="InterPro" id="IPR036621">
    <property type="entry name" value="Anticodon-bd_dom_sf"/>
</dbReference>
<evidence type="ECO:0000313" key="12">
    <source>
        <dbReference type="Proteomes" id="UP000176914"/>
    </source>
</evidence>
<dbReference type="InterPro" id="IPR044140">
    <property type="entry name" value="ProRS_anticodon_short"/>
</dbReference>
<keyword evidence="5" id="KW-0067">ATP-binding</keyword>
<dbReference type="InterPro" id="IPR002314">
    <property type="entry name" value="aa-tRNA-synt_IIb"/>
</dbReference>
<name>A0A1F6E5Z4_9BACT</name>
<dbReference type="Pfam" id="PF03129">
    <property type="entry name" value="HGTP_anticodon"/>
    <property type="match status" value="1"/>
</dbReference>
<reference evidence="11 12" key="1">
    <citation type="journal article" date="2016" name="Nat. Commun.">
        <title>Thousands of microbial genomes shed light on interconnected biogeochemical processes in an aquifer system.</title>
        <authorList>
            <person name="Anantharaman K."/>
            <person name="Brown C.T."/>
            <person name="Hug L.A."/>
            <person name="Sharon I."/>
            <person name="Castelle C.J."/>
            <person name="Probst A.J."/>
            <person name="Thomas B.C."/>
            <person name="Singh A."/>
            <person name="Wilkins M.J."/>
            <person name="Karaoz U."/>
            <person name="Brodie E.L."/>
            <person name="Williams K.H."/>
            <person name="Hubbard S.S."/>
            <person name="Banfield J.F."/>
        </authorList>
    </citation>
    <scope>NUCLEOTIDE SEQUENCE [LARGE SCALE GENOMIC DNA]</scope>
</reference>
<dbReference type="CDD" id="cd00861">
    <property type="entry name" value="ProRS_anticodon_short"/>
    <property type="match status" value="1"/>
</dbReference>